<dbReference type="CDD" id="cd13999">
    <property type="entry name" value="STKc_MAP3K-like"/>
    <property type="match status" value="1"/>
</dbReference>
<dbReference type="Pfam" id="PF07714">
    <property type="entry name" value="PK_Tyr_Ser-Thr"/>
    <property type="match status" value="1"/>
</dbReference>
<evidence type="ECO:0000256" key="2">
    <source>
        <dbReference type="ARBA" id="ARBA00012513"/>
    </source>
</evidence>
<feature type="domain" description="ACT" evidence="12">
    <location>
        <begin position="176"/>
        <end position="246"/>
    </location>
</feature>
<evidence type="ECO:0000256" key="8">
    <source>
        <dbReference type="ARBA" id="ARBA00047899"/>
    </source>
</evidence>
<dbReference type="InterPro" id="IPR011009">
    <property type="entry name" value="Kinase-like_dom_sf"/>
</dbReference>
<feature type="compositionally biased region" description="Basic and acidic residues" evidence="10">
    <location>
        <begin position="1"/>
        <end position="11"/>
    </location>
</feature>
<feature type="domain" description="Protein kinase" evidence="11">
    <location>
        <begin position="297"/>
        <end position="551"/>
    </location>
</feature>
<dbReference type="SUPFAM" id="SSF55021">
    <property type="entry name" value="ACT-like"/>
    <property type="match status" value="1"/>
</dbReference>
<evidence type="ECO:0000313" key="13">
    <source>
        <dbReference type="EMBL" id="KAJ3691292.1"/>
    </source>
</evidence>
<dbReference type="InterPro" id="IPR000719">
    <property type="entry name" value="Prot_kinase_dom"/>
</dbReference>
<dbReference type="Gene3D" id="3.30.200.20">
    <property type="entry name" value="Phosphorylase Kinase, domain 1"/>
    <property type="match status" value="1"/>
</dbReference>
<evidence type="ECO:0000256" key="3">
    <source>
        <dbReference type="ARBA" id="ARBA00022527"/>
    </source>
</evidence>
<evidence type="ECO:0000256" key="9">
    <source>
        <dbReference type="ARBA" id="ARBA00048679"/>
    </source>
</evidence>
<dbReference type="EC" id="2.7.11.1" evidence="2"/>
<dbReference type="PROSITE" id="PS00108">
    <property type="entry name" value="PROTEIN_KINASE_ST"/>
    <property type="match status" value="1"/>
</dbReference>
<dbReference type="InterPro" id="IPR001245">
    <property type="entry name" value="Ser-Thr/Tyr_kinase_cat_dom"/>
</dbReference>
<gene>
    <name evidence="13" type="ORF">LUZ61_020456</name>
</gene>
<dbReference type="GO" id="GO:0004674">
    <property type="term" value="F:protein serine/threonine kinase activity"/>
    <property type="evidence" value="ECO:0007669"/>
    <property type="project" value="UniProtKB-KW"/>
</dbReference>
<dbReference type="EMBL" id="JAMRDG010000002">
    <property type="protein sequence ID" value="KAJ3691292.1"/>
    <property type="molecule type" value="Genomic_DNA"/>
</dbReference>
<evidence type="ECO:0000256" key="7">
    <source>
        <dbReference type="ARBA" id="ARBA00022840"/>
    </source>
</evidence>
<dbReference type="PROSITE" id="PS51671">
    <property type="entry name" value="ACT"/>
    <property type="match status" value="1"/>
</dbReference>
<comment type="catalytic activity">
    <reaction evidence="8">
        <text>L-threonyl-[protein] + ATP = O-phospho-L-threonyl-[protein] + ADP + H(+)</text>
        <dbReference type="Rhea" id="RHEA:46608"/>
        <dbReference type="Rhea" id="RHEA-COMP:11060"/>
        <dbReference type="Rhea" id="RHEA-COMP:11605"/>
        <dbReference type="ChEBI" id="CHEBI:15378"/>
        <dbReference type="ChEBI" id="CHEBI:30013"/>
        <dbReference type="ChEBI" id="CHEBI:30616"/>
        <dbReference type="ChEBI" id="CHEBI:61977"/>
        <dbReference type="ChEBI" id="CHEBI:456216"/>
        <dbReference type="EC" id="2.7.11.1"/>
    </reaction>
</comment>
<comment type="similarity">
    <text evidence="1">Belongs to the protein kinase superfamily. TKL Ser/Thr protein kinase family. RAF subfamily.</text>
</comment>
<evidence type="ECO:0000259" key="11">
    <source>
        <dbReference type="PROSITE" id="PS50011"/>
    </source>
</evidence>
<dbReference type="AlphaFoldDB" id="A0AAD6ENU9"/>
<dbReference type="SMART" id="SM00220">
    <property type="entry name" value="S_TKc"/>
    <property type="match status" value="1"/>
</dbReference>
<dbReference type="InterPro" id="IPR045865">
    <property type="entry name" value="ACT-like_dom_sf"/>
</dbReference>
<evidence type="ECO:0000256" key="6">
    <source>
        <dbReference type="ARBA" id="ARBA00022777"/>
    </source>
</evidence>
<dbReference type="PANTHER" id="PTHR44329">
    <property type="entry name" value="SERINE/THREONINE-PROTEIN KINASE TNNI3K-RELATED"/>
    <property type="match status" value="1"/>
</dbReference>
<keyword evidence="3" id="KW-0723">Serine/threonine-protein kinase</keyword>
<keyword evidence="7" id="KW-0067">ATP-binding</keyword>
<dbReference type="PANTHER" id="PTHR44329:SF128">
    <property type="entry name" value="SERINE_THREONINE-PROTEIN KINASE STY46"/>
    <property type="match status" value="1"/>
</dbReference>
<dbReference type="PRINTS" id="PR00109">
    <property type="entry name" value="TYRKINASE"/>
</dbReference>
<sequence length="573" mass="65035">MQMEESTEKGKGSGSGNNNGNGNGNGKGVGLSSYQIRKQQEEKHVFEAYEEVLKKLKDDDRPEIKQPGFEKALWDHFHRLPARYAMDVSVERPEDILMHMKLLEVATSPAKKLSFTVKVVHVSPDDDDDSTINTSRRSIHPPPSFDSFRMSLGRQASLSRNQEEQADLNFCRPMHEITFSAEDKPLVLNQITHLLGDLGLNIQEAHAFSTHDGLSLDVFVVTGWHHDEPEQLTRAIQKEIDTIMMQPWGAVRWTPKTEDAEHSMPEECAENPHPMLPDHIKIPSDGTDEWEIDVDCLKFGKKVASGTYGDLYRGSYFGQDVAIKVIKNDRLNDDMLREFRQEVYILRKVRHKNVVQFIGACTKPPALCIVTEFMSGGSLYEHLHKNKAIVKLPSLIRIALDIAKGMDYLHQHSIVHRDLKTANILIDEKETVKIADFGVARVKSSSGIMTAETGTYRWMAPEVIEHKQYDQKADVFSFGVVLWELLTQKVPYEYLTPLQAAIGVVQKGLRPVIPKGTNPKLTELMEKCWQQDPVKRPDFARIVEYLQHIANEDGVKTDENHKLGLLSFLKLNK</sequence>
<keyword evidence="5" id="KW-0547">Nucleotide-binding</keyword>
<keyword evidence="6" id="KW-0418">Kinase</keyword>
<dbReference type="PROSITE" id="PS50011">
    <property type="entry name" value="PROTEIN_KINASE_DOM"/>
    <property type="match status" value="1"/>
</dbReference>
<evidence type="ECO:0000256" key="1">
    <source>
        <dbReference type="ARBA" id="ARBA00010507"/>
    </source>
</evidence>
<dbReference type="Gene3D" id="1.10.510.10">
    <property type="entry name" value="Transferase(Phosphotransferase) domain 1"/>
    <property type="match status" value="1"/>
</dbReference>
<accession>A0AAD6ENU9</accession>
<evidence type="ECO:0000313" key="14">
    <source>
        <dbReference type="Proteomes" id="UP001210211"/>
    </source>
</evidence>
<name>A0AAD6ENU9_9POAL</name>
<comment type="caution">
    <text evidence="13">The sequence shown here is derived from an EMBL/GenBank/DDBJ whole genome shotgun (WGS) entry which is preliminary data.</text>
</comment>
<dbReference type="InterPro" id="IPR008271">
    <property type="entry name" value="Ser/Thr_kinase_AS"/>
</dbReference>
<feature type="region of interest" description="Disordered" evidence="10">
    <location>
        <begin position="125"/>
        <end position="148"/>
    </location>
</feature>
<evidence type="ECO:0000256" key="5">
    <source>
        <dbReference type="ARBA" id="ARBA00022741"/>
    </source>
</evidence>
<dbReference type="Pfam" id="PF01842">
    <property type="entry name" value="ACT"/>
    <property type="match status" value="1"/>
</dbReference>
<dbReference type="InterPro" id="IPR002912">
    <property type="entry name" value="ACT_dom"/>
</dbReference>
<evidence type="ECO:0000256" key="10">
    <source>
        <dbReference type="SAM" id="MobiDB-lite"/>
    </source>
</evidence>
<feature type="compositionally biased region" description="Gly residues" evidence="10">
    <location>
        <begin position="12"/>
        <end position="29"/>
    </location>
</feature>
<dbReference type="SUPFAM" id="SSF56112">
    <property type="entry name" value="Protein kinase-like (PK-like)"/>
    <property type="match status" value="1"/>
</dbReference>
<keyword evidence="4" id="KW-0808">Transferase</keyword>
<organism evidence="13 14">
    <name type="scientific">Rhynchospora tenuis</name>
    <dbReference type="NCBI Taxonomy" id="198213"/>
    <lineage>
        <taxon>Eukaryota</taxon>
        <taxon>Viridiplantae</taxon>
        <taxon>Streptophyta</taxon>
        <taxon>Embryophyta</taxon>
        <taxon>Tracheophyta</taxon>
        <taxon>Spermatophyta</taxon>
        <taxon>Magnoliopsida</taxon>
        <taxon>Liliopsida</taxon>
        <taxon>Poales</taxon>
        <taxon>Cyperaceae</taxon>
        <taxon>Cyperoideae</taxon>
        <taxon>Rhynchosporeae</taxon>
        <taxon>Rhynchospora</taxon>
    </lineage>
</organism>
<dbReference type="Proteomes" id="UP001210211">
    <property type="component" value="Unassembled WGS sequence"/>
</dbReference>
<comment type="catalytic activity">
    <reaction evidence="9">
        <text>L-seryl-[protein] + ATP = O-phospho-L-seryl-[protein] + ADP + H(+)</text>
        <dbReference type="Rhea" id="RHEA:17989"/>
        <dbReference type="Rhea" id="RHEA-COMP:9863"/>
        <dbReference type="Rhea" id="RHEA-COMP:11604"/>
        <dbReference type="ChEBI" id="CHEBI:15378"/>
        <dbReference type="ChEBI" id="CHEBI:29999"/>
        <dbReference type="ChEBI" id="CHEBI:30616"/>
        <dbReference type="ChEBI" id="CHEBI:83421"/>
        <dbReference type="ChEBI" id="CHEBI:456216"/>
        <dbReference type="EC" id="2.7.11.1"/>
    </reaction>
</comment>
<evidence type="ECO:0000256" key="4">
    <source>
        <dbReference type="ARBA" id="ARBA00022679"/>
    </source>
</evidence>
<dbReference type="InterPro" id="IPR051681">
    <property type="entry name" value="Ser/Thr_Kinases-Pseudokinases"/>
</dbReference>
<dbReference type="GO" id="GO:0005524">
    <property type="term" value="F:ATP binding"/>
    <property type="evidence" value="ECO:0007669"/>
    <property type="project" value="UniProtKB-KW"/>
</dbReference>
<feature type="region of interest" description="Disordered" evidence="10">
    <location>
        <begin position="1"/>
        <end position="36"/>
    </location>
</feature>
<protein>
    <recommendedName>
        <fullName evidence="2">non-specific serine/threonine protein kinase</fullName>
        <ecNumber evidence="2">2.7.11.1</ecNumber>
    </recommendedName>
</protein>
<dbReference type="FunFam" id="3.30.200.20:FF:000060">
    <property type="entry name" value="Serine/threonine-protein kinase isoform 1"/>
    <property type="match status" value="1"/>
</dbReference>
<reference evidence="13 14" key="1">
    <citation type="journal article" date="2022" name="Cell">
        <title>Repeat-based holocentromeres influence genome architecture and karyotype evolution.</title>
        <authorList>
            <person name="Hofstatter P.G."/>
            <person name="Thangavel G."/>
            <person name="Lux T."/>
            <person name="Neumann P."/>
            <person name="Vondrak T."/>
            <person name="Novak P."/>
            <person name="Zhang M."/>
            <person name="Costa L."/>
            <person name="Castellani M."/>
            <person name="Scott A."/>
            <person name="Toegelov H."/>
            <person name="Fuchs J."/>
            <person name="Mata-Sucre Y."/>
            <person name="Dias Y."/>
            <person name="Vanzela A.L.L."/>
            <person name="Huettel B."/>
            <person name="Almeida C.C.S."/>
            <person name="Simkova H."/>
            <person name="Souza G."/>
            <person name="Pedrosa-Harand A."/>
            <person name="Macas J."/>
            <person name="Mayer K.F.X."/>
            <person name="Houben A."/>
            <person name="Marques A."/>
        </authorList>
    </citation>
    <scope>NUCLEOTIDE SEQUENCE [LARGE SCALE GENOMIC DNA]</scope>
    <source>
        <strain evidence="13">RhyTen1mFocal</strain>
    </source>
</reference>
<proteinExistence type="inferred from homology"/>
<keyword evidence="14" id="KW-1185">Reference proteome</keyword>
<evidence type="ECO:0000259" key="12">
    <source>
        <dbReference type="PROSITE" id="PS51671"/>
    </source>
</evidence>